<feature type="compositionally biased region" description="Basic and acidic residues" evidence="10">
    <location>
        <begin position="316"/>
        <end position="327"/>
    </location>
</feature>
<evidence type="ECO:0000313" key="12">
    <source>
        <dbReference type="EMBL" id="KAJ7380056.1"/>
    </source>
</evidence>
<dbReference type="EMBL" id="MU826354">
    <property type="protein sequence ID" value="KAJ7380056.1"/>
    <property type="molecule type" value="Genomic_DNA"/>
</dbReference>
<dbReference type="InterPro" id="IPR047139">
    <property type="entry name" value="ANKZ1/VMS1"/>
</dbReference>
<keyword evidence="8" id="KW-0040">ANK repeat</keyword>
<protein>
    <submittedName>
        <fullName evidence="12">Ankyrin repeat and zinc finger domain-containing protein 1</fullName>
    </submittedName>
</protein>
<organism evidence="12 13">
    <name type="scientific">Desmophyllum pertusum</name>
    <dbReference type="NCBI Taxonomy" id="174260"/>
    <lineage>
        <taxon>Eukaryota</taxon>
        <taxon>Metazoa</taxon>
        <taxon>Cnidaria</taxon>
        <taxon>Anthozoa</taxon>
        <taxon>Hexacorallia</taxon>
        <taxon>Scleractinia</taxon>
        <taxon>Caryophylliina</taxon>
        <taxon>Caryophylliidae</taxon>
        <taxon>Desmophyllum</taxon>
    </lineage>
</organism>
<comment type="subcellular location">
    <subcellularLocation>
        <location evidence="1">Cytoplasm</location>
    </subcellularLocation>
</comment>
<keyword evidence="7" id="KW-0378">Hydrolase</keyword>
<keyword evidence="5" id="KW-0677">Repeat</keyword>
<evidence type="ECO:0000256" key="2">
    <source>
        <dbReference type="ARBA" id="ARBA00009262"/>
    </source>
</evidence>
<dbReference type="Pfam" id="PF18826">
    <property type="entry name" value="bVLRF1"/>
    <property type="match status" value="1"/>
</dbReference>
<feature type="compositionally biased region" description="Basic residues" evidence="10">
    <location>
        <begin position="405"/>
        <end position="414"/>
    </location>
</feature>
<dbReference type="GO" id="GO:0016787">
    <property type="term" value="F:hydrolase activity"/>
    <property type="evidence" value="ECO:0007669"/>
    <property type="project" value="UniProtKB-KW"/>
</dbReference>
<evidence type="ECO:0000256" key="1">
    <source>
        <dbReference type="ARBA" id="ARBA00004496"/>
    </source>
</evidence>
<evidence type="ECO:0000256" key="8">
    <source>
        <dbReference type="ARBA" id="ARBA00023043"/>
    </source>
</evidence>
<comment type="similarity">
    <text evidence="2">Belongs to the ANKZF1/VMS1 family.</text>
</comment>
<keyword evidence="6" id="KW-0255">Endonuclease</keyword>
<dbReference type="GO" id="GO:0036503">
    <property type="term" value="P:ERAD pathway"/>
    <property type="evidence" value="ECO:0007669"/>
    <property type="project" value="TreeGrafter"/>
</dbReference>
<feature type="region of interest" description="Disordered" evidence="10">
    <location>
        <begin position="496"/>
        <end position="522"/>
    </location>
</feature>
<dbReference type="GO" id="GO:0005737">
    <property type="term" value="C:cytoplasm"/>
    <property type="evidence" value="ECO:0007669"/>
    <property type="project" value="UniProtKB-SubCell"/>
</dbReference>
<reference evidence="12" key="1">
    <citation type="submission" date="2023-01" db="EMBL/GenBank/DDBJ databases">
        <title>Genome assembly of the deep-sea coral Lophelia pertusa.</title>
        <authorList>
            <person name="Herrera S."/>
            <person name="Cordes E."/>
        </authorList>
    </citation>
    <scope>NUCLEOTIDE SEQUENCE</scope>
    <source>
        <strain evidence="12">USNM1676648</strain>
        <tissue evidence="12">Polyp</tissue>
    </source>
</reference>
<evidence type="ECO:0000256" key="5">
    <source>
        <dbReference type="ARBA" id="ARBA00022737"/>
    </source>
</evidence>
<comment type="caution">
    <text evidence="12">The sequence shown here is derived from an EMBL/GenBank/DDBJ whole genome shotgun (WGS) entry which is preliminary data.</text>
</comment>
<evidence type="ECO:0000256" key="7">
    <source>
        <dbReference type="ARBA" id="ARBA00022801"/>
    </source>
</evidence>
<feature type="compositionally biased region" description="Basic and acidic residues" evidence="10">
    <location>
        <begin position="496"/>
        <end position="508"/>
    </location>
</feature>
<keyword evidence="13" id="KW-1185">Reference proteome</keyword>
<dbReference type="OrthoDB" id="429841at2759"/>
<proteinExistence type="inferred from homology"/>
<gene>
    <name evidence="12" type="primary">ANKZF1_1</name>
    <name evidence="12" type="ORF">OS493_010763</name>
</gene>
<feature type="region of interest" description="Disordered" evidence="10">
    <location>
        <begin position="313"/>
        <end position="352"/>
    </location>
</feature>
<feature type="region of interest" description="Disordered" evidence="10">
    <location>
        <begin position="368"/>
        <end position="414"/>
    </location>
</feature>
<evidence type="ECO:0000256" key="9">
    <source>
        <dbReference type="ARBA" id="ARBA00023054"/>
    </source>
</evidence>
<accession>A0A9W9ZE67</accession>
<dbReference type="InterPro" id="IPR041175">
    <property type="entry name" value="VLRF1/Vms1"/>
</dbReference>
<evidence type="ECO:0000256" key="10">
    <source>
        <dbReference type="SAM" id="MobiDB-lite"/>
    </source>
</evidence>
<feature type="compositionally biased region" description="Polar residues" evidence="10">
    <location>
        <begin position="328"/>
        <end position="346"/>
    </location>
</feature>
<keyword evidence="4" id="KW-0540">Nuclease</keyword>
<evidence type="ECO:0000313" key="13">
    <source>
        <dbReference type="Proteomes" id="UP001163046"/>
    </source>
</evidence>
<feature type="compositionally biased region" description="Basic and acidic residues" evidence="10">
    <location>
        <begin position="368"/>
        <end position="382"/>
    </location>
</feature>
<evidence type="ECO:0000256" key="3">
    <source>
        <dbReference type="ARBA" id="ARBA00022490"/>
    </source>
</evidence>
<dbReference type="GO" id="GO:0004519">
    <property type="term" value="F:endonuclease activity"/>
    <property type="evidence" value="ECO:0007669"/>
    <property type="project" value="UniProtKB-KW"/>
</dbReference>
<feature type="domain" description="VLRF1" evidence="11">
    <location>
        <begin position="258"/>
        <end position="329"/>
    </location>
</feature>
<dbReference type="PANTHER" id="PTHR16036">
    <property type="entry name" value="ANKYRIN REPEAT AND ZINC FINGER DOMAIN-CONTAINING PROTEIN 1"/>
    <property type="match status" value="1"/>
</dbReference>
<name>A0A9W9ZE67_9CNID</name>
<dbReference type="AlphaFoldDB" id="A0A9W9ZE67"/>
<keyword evidence="9" id="KW-0175">Coiled coil</keyword>
<sequence length="522" mass="58546">MATATNSMARSCVSLFDQELNDLLMGVRIVGKDLGNGSGNDEQLEALNKERDHRKELQLPEAGDKPGMSCSVFQVVFESVDIQREHFKLDWHRFNLKQKLFDKPILSEDAFEETISGELSSISGSDSDTDSDSDLALESSRCSKPLINELLPEELMKTGHAQLDDNTQRCFLSMETESASVYRSVLYSVKNIPATPDATLSLFTSLPNNYYWIVLMTAGGHFAGAVFNERSVDAQNIPSIHSQSKTRNSPGCKRCTAGWKATKEVQDLLEAWSKHVEQCDRIFIRTPAYNKAMFFGGKKPPFKKDDVRIRTILSQQEDRHSMKEGQRCRTSGPSHGVNTDKSNRNLPSVDEDDKIRLWQDSQHIDINSEVKKKDDLQERHVSNENGDEDLPDAESKAKPQETSKKTKKKKAKNKKAVDMLQNGEGALVESALLCYCVSKHGSHFDNSWCERKSTEEPDLKTGEACLPQATNQALDVTSNYGISDLKNNELLESDAEVTRTCERHERKLNVNSSDDSNPDSKD</sequence>
<evidence type="ECO:0000256" key="6">
    <source>
        <dbReference type="ARBA" id="ARBA00022759"/>
    </source>
</evidence>
<dbReference type="PANTHER" id="PTHR16036:SF2">
    <property type="entry name" value="TRNA ENDONUCLEASE ANKZF1"/>
    <property type="match status" value="1"/>
</dbReference>
<dbReference type="Proteomes" id="UP001163046">
    <property type="component" value="Unassembled WGS sequence"/>
</dbReference>
<feature type="compositionally biased region" description="Basic and acidic residues" evidence="10">
    <location>
        <begin position="393"/>
        <end position="404"/>
    </location>
</feature>
<evidence type="ECO:0000256" key="4">
    <source>
        <dbReference type="ARBA" id="ARBA00022722"/>
    </source>
</evidence>
<keyword evidence="3" id="KW-0963">Cytoplasm</keyword>
<evidence type="ECO:0000259" key="11">
    <source>
        <dbReference type="Pfam" id="PF18826"/>
    </source>
</evidence>
<feature type="compositionally biased region" description="Low complexity" evidence="10">
    <location>
        <begin position="117"/>
        <end position="126"/>
    </location>
</feature>
<feature type="region of interest" description="Disordered" evidence="10">
    <location>
        <begin position="117"/>
        <end position="137"/>
    </location>
</feature>